<dbReference type="Gene3D" id="3.30.1370.50">
    <property type="entry name" value="R3H-like domain"/>
    <property type="match status" value="1"/>
</dbReference>
<dbReference type="SMART" id="SM00393">
    <property type="entry name" value="R3H"/>
    <property type="match status" value="1"/>
</dbReference>
<dbReference type="GO" id="GO:0003723">
    <property type="term" value="F:RNA binding"/>
    <property type="evidence" value="ECO:0007669"/>
    <property type="project" value="InterPro"/>
</dbReference>
<dbReference type="PROSITE" id="PS51061">
    <property type="entry name" value="R3H"/>
    <property type="match status" value="1"/>
</dbReference>
<dbReference type="InterPro" id="IPR039247">
    <property type="entry name" value="KhpB"/>
</dbReference>
<dbReference type="PANTHER" id="PTHR35800:SF1">
    <property type="entry name" value="RNA-BINDING PROTEIN KHPB"/>
    <property type="match status" value="1"/>
</dbReference>
<protein>
    <submittedName>
        <fullName evidence="3">SpoIIIJ-associated protein</fullName>
    </submittedName>
</protein>
<keyword evidence="4" id="KW-1185">Reference proteome</keyword>
<evidence type="ECO:0000256" key="1">
    <source>
        <dbReference type="SAM" id="MobiDB-lite"/>
    </source>
</evidence>
<feature type="domain" description="R3H" evidence="2">
    <location>
        <begin position="189"/>
        <end position="254"/>
    </location>
</feature>
<comment type="caution">
    <text evidence="3">The sequence shown here is derived from an EMBL/GenBank/DDBJ whole genome shotgun (WGS) entry which is preliminary data.</text>
</comment>
<dbReference type="InterPro" id="IPR038008">
    <property type="entry name" value="Jag_KH"/>
</dbReference>
<dbReference type="EMBL" id="QREH01000001">
    <property type="protein sequence ID" value="REE04562.1"/>
    <property type="molecule type" value="Genomic_DNA"/>
</dbReference>
<dbReference type="Gene3D" id="3.30.300.20">
    <property type="match status" value="1"/>
</dbReference>
<dbReference type="PANTHER" id="PTHR35800">
    <property type="entry name" value="PROTEIN JAG"/>
    <property type="match status" value="1"/>
</dbReference>
<dbReference type="RefSeq" id="WP_425452894.1">
    <property type="nucleotide sequence ID" value="NZ_QREH01000001.1"/>
</dbReference>
<feature type="compositionally biased region" description="Polar residues" evidence="1">
    <location>
        <begin position="24"/>
        <end position="56"/>
    </location>
</feature>
<accession>A0A3D9LEH5</accession>
<reference evidence="3 4" key="1">
    <citation type="submission" date="2018-07" db="EMBL/GenBank/DDBJ databases">
        <title>Sequencing the genomes of 1000 actinobacteria strains.</title>
        <authorList>
            <person name="Klenk H.-P."/>
        </authorList>
    </citation>
    <scope>NUCLEOTIDE SEQUENCE [LARGE SCALE GENOMIC DNA]</scope>
    <source>
        <strain evidence="3 4">DSM 14442</strain>
    </source>
</reference>
<feature type="region of interest" description="Disordered" evidence="1">
    <location>
        <begin position="1"/>
        <end position="105"/>
    </location>
</feature>
<dbReference type="CDD" id="cd02644">
    <property type="entry name" value="R3H_jag"/>
    <property type="match status" value="1"/>
</dbReference>
<dbReference type="Pfam" id="PF01424">
    <property type="entry name" value="R3H"/>
    <property type="match status" value="1"/>
</dbReference>
<evidence type="ECO:0000313" key="4">
    <source>
        <dbReference type="Proteomes" id="UP000256727"/>
    </source>
</evidence>
<sequence>MTDASSTPSEEATESVETAEPAMGQTTEQTTGQSDDQSGNHSGEQTTEQGSDQSVDSAAVTPADSSTAWNEPNEDESAEAGQDAATSPDASEDSAVPSASRLEEEGDIAADYVEELLDISDLDGDIDIEIRNGRTYVSVIAEEGDDRLRDLLGKDGKGLEALQELVRLTVLSATGSRSRLVLDVAGYRTERAQELEQLAQEAIVKVRETGEPLHLRPMGAYERKIVHDVIAEGGLASESEGEGPRRHVVVSAGV</sequence>
<feature type="compositionally biased region" description="Low complexity" evidence="1">
    <location>
        <begin position="1"/>
        <end position="22"/>
    </location>
</feature>
<gene>
    <name evidence="3" type="ORF">C8E99_2398</name>
</gene>
<dbReference type="CDD" id="cd02414">
    <property type="entry name" value="KH-II_Jag"/>
    <property type="match status" value="1"/>
</dbReference>
<dbReference type="InterPro" id="IPR034079">
    <property type="entry name" value="R3H_KhpB"/>
</dbReference>
<dbReference type="SUPFAM" id="SSF82708">
    <property type="entry name" value="R3H domain"/>
    <property type="match status" value="1"/>
</dbReference>
<dbReference type="InterPro" id="IPR001374">
    <property type="entry name" value="R3H_dom"/>
</dbReference>
<evidence type="ECO:0000313" key="3">
    <source>
        <dbReference type="EMBL" id="REE04562.1"/>
    </source>
</evidence>
<dbReference type="InterPro" id="IPR036867">
    <property type="entry name" value="R3H_dom_sf"/>
</dbReference>
<dbReference type="AlphaFoldDB" id="A0A3D9LEH5"/>
<dbReference type="InterPro" id="IPR015946">
    <property type="entry name" value="KH_dom-like_a/b"/>
</dbReference>
<organism evidence="3 4">
    <name type="scientific">Citricoccus muralis</name>
    <dbReference type="NCBI Taxonomy" id="169134"/>
    <lineage>
        <taxon>Bacteria</taxon>
        <taxon>Bacillati</taxon>
        <taxon>Actinomycetota</taxon>
        <taxon>Actinomycetes</taxon>
        <taxon>Micrococcales</taxon>
        <taxon>Micrococcaceae</taxon>
        <taxon>Citricoccus</taxon>
    </lineage>
</organism>
<proteinExistence type="predicted"/>
<evidence type="ECO:0000259" key="2">
    <source>
        <dbReference type="PROSITE" id="PS51061"/>
    </source>
</evidence>
<dbReference type="Proteomes" id="UP000256727">
    <property type="component" value="Unassembled WGS sequence"/>
</dbReference>
<name>A0A3D9LEH5_9MICC</name>